<evidence type="ECO:0000313" key="2">
    <source>
        <dbReference type="Proteomes" id="UP001357485"/>
    </source>
</evidence>
<sequence>MIQANIRCCNVAGGNNGGNIKYNISVGDQSVLADRPTDITNADGNKQTSTSCFVTIACCIGDGCVAVAN</sequence>
<comment type="caution">
    <text evidence="1">The sequence shown here is derived from an EMBL/GenBank/DDBJ whole genome shotgun (WGS) entry which is preliminary data.</text>
</comment>
<evidence type="ECO:0000313" key="1">
    <source>
        <dbReference type="EMBL" id="KAK5284011.1"/>
    </source>
</evidence>
<protein>
    <recommendedName>
        <fullName evidence="3">Hydrophobin</fullName>
    </recommendedName>
</protein>
<proteinExistence type="predicted"/>
<accession>A0ABR0M5K4</accession>
<reference evidence="1 2" key="1">
    <citation type="submission" date="2023-08" db="EMBL/GenBank/DDBJ databases">
        <title>Black Yeasts Isolated from many extreme environments.</title>
        <authorList>
            <person name="Coleine C."/>
            <person name="Stajich J.E."/>
            <person name="Selbmann L."/>
        </authorList>
    </citation>
    <scope>NUCLEOTIDE SEQUENCE [LARGE SCALE GENOMIC DNA]</scope>
    <source>
        <strain evidence="1 2">CCFEE 536</strain>
    </source>
</reference>
<evidence type="ECO:0008006" key="3">
    <source>
        <dbReference type="Google" id="ProtNLM"/>
    </source>
</evidence>
<organism evidence="1 2">
    <name type="scientific">Cryomyces antarcticus</name>
    <dbReference type="NCBI Taxonomy" id="329879"/>
    <lineage>
        <taxon>Eukaryota</taxon>
        <taxon>Fungi</taxon>
        <taxon>Dikarya</taxon>
        <taxon>Ascomycota</taxon>
        <taxon>Pezizomycotina</taxon>
        <taxon>Dothideomycetes</taxon>
        <taxon>Dothideomycetes incertae sedis</taxon>
        <taxon>Cryomyces</taxon>
    </lineage>
</organism>
<name>A0ABR0M5K4_9PEZI</name>
<gene>
    <name evidence="1" type="ORF">LTR16_005302</name>
</gene>
<dbReference type="EMBL" id="JAVRRA010000834">
    <property type="protein sequence ID" value="KAK5284011.1"/>
    <property type="molecule type" value="Genomic_DNA"/>
</dbReference>
<dbReference type="Proteomes" id="UP001357485">
    <property type="component" value="Unassembled WGS sequence"/>
</dbReference>
<keyword evidence="2" id="KW-1185">Reference proteome</keyword>